<protein>
    <submittedName>
        <fullName evidence="1">Uncharacterized protein</fullName>
    </submittedName>
</protein>
<evidence type="ECO:0000313" key="2">
    <source>
        <dbReference type="Proteomes" id="UP001328107"/>
    </source>
</evidence>
<feature type="non-terminal residue" evidence="1">
    <location>
        <position position="1"/>
    </location>
</feature>
<dbReference type="AlphaFoldDB" id="A0AAN5CAM5"/>
<dbReference type="EMBL" id="BTRK01000002">
    <property type="protein sequence ID" value="GMR35014.1"/>
    <property type="molecule type" value="Genomic_DNA"/>
</dbReference>
<organism evidence="1 2">
    <name type="scientific">Pristionchus mayeri</name>
    <dbReference type="NCBI Taxonomy" id="1317129"/>
    <lineage>
        <taxon>Eukaryota</taxon>
        <taxon>Metazoa</taxon>
        <taxon>Ecdysozoa</taxon>
        <taxon>Nematoda</taxon>
        <taxon>Chromadorea</taxon>
        <taxon>Rhabditida</taxon>
        <taxon>Rhabditina</taxon>
        <taxon>Diplogasteromorpha</taxon>
        <taxon>Diplogasteroidea</taxon>
        <taxon>Neodiplogasteridae</taxon>
        <taxon>Pristionchus</taxon>
    </lineage>
</organism>
<reference evidence="2" key="1">
    <citation type="submission" date="2022-10" db="EMBL/GenBank/DDBJ databases">
        <title>Genome assembly of Pristionchus species.</title>
        <authorList>
            <person name="Yoshida K."/>
            <person name="Sommer R.J."/>
        </authorList>
    </citation>
    <scope>NUCLEOTIDE SEQUENCE [LARGE SCALE GENOMIC DNA]</scope>
    <source>
        <strain evidence="2">RS5460</strain>
    </source>
</reference>
<proteinExistence type="predicted"/>
<dbReference type="Proteomes" id="UP001328107">
    <property type="component" value="Unassembled WGS sequence"/>
</dbReference>
<gene>
    <name evidence="1" type="ORF">PMAYCL1PPCAC_05209</name>
</gene>
<accession>A0AAN5CAM5</accession>
<comment type="caution">
    <text evidence="1">The sequence shown here is derived from an EMBL/GenBank/DDBJ whole genome shotgun (WGS) entry which is preliminary data.</text>
</comment>
<keyword evidence="2" id="KW-1185">Reference proteome</keyword>
<evidence type="ECO:0000313" key="1">
    <source>
        <dbReference type="EMBL" id="GMR35014.1"/>
    </source>
</evidence>
<name>A0AAN5CAM5_9BILA</name>
<sequence length="75" mass="8166">SETDNSREILDRSTMADRGCAVQKLSEGKKTVIIRRPAVVEVEFNISVCSNPAVSAIELPSKKIGEHATKEDPRG</sequence>